<organism evidence="3 4">
    <name type="scientific">Moritella yayanosii</name>
    <dbReference type="NCBI Taxonomy" id="69539"/>
    <lineage>
        <taxon>Bacteria</taxon>
        <taxon>Pseudomonadati</taxon>
        <taxon>Pseudomonadota</taxon>
        <taxon>Gammaproteobacteria</taxon>
        <taxon>Alteromonadales</taxon>
        <taxon>Moritellaceae</taxon>
        <taxon>Moritella</taxon>
    </lineage>
</organism>
<proteinExistence type="predicted"/>
<dbReference type="OrthoDB" id="7026216at2"/>
<evidence type="ECO:0000313" key="3">
    <source>
        <dbReference type="EMBL" id="SQD77313.1"/>
    </source>
</evidence>
<dbReference type="RefSeq" id="WP_112712883.1">
    <property type="nucleotide sequence ID" value="NZ_LS483250.1"/>
</dbReference>
<dbReference type="InterPro" id="IPR012495">
    <property type="entry name" value="TadE-like_dom"/>
</dbReference>
<sequence length="156" mass="17168">MLRKTIKIGGSKNRNEQGFAAIELTMILPFLLLIIFATAEFGRLLYQYNALNKTVRNASRYLAGNAKLGTGVYEIRPGVATKVTAYIKYGGPSSVTPLLPNLTSSTIDLSLSGEFVTISVSYPWQPLFSDMFTTFGLGNDIDMSFPLVSTYTMRAF</sequence>
<gene>
    <name evidence="3" type="ORF">MORIYA_0835</name>
</gene>
<evidence type="ECO:0000256" key="1">
    <source>
        <dbReference type="SAM" id="Phobius"/>
    </source>
</evidence>
<keyword evidence="1" id="KW-0812">Transmembrane</keyword>
<name>A0A330LKS5_9GAMM</name>
<feature type="domain" description="TadE-like" evidence="2">
    <location>
        <begin position="18"/>
        <end position="60"/>
    </location>
</feature>
<keyword evidence="1" id="KW-0472">Membrane</keyword>
<evidence type="ECO:0000259" key="2">
    <source>
        <dbReference type="Pfam" id="PF07811"/>
    </source>
</evidence>
<evidence type="ECO:0000313" key="4">
    <source>
        <dbReference type="Proteomes" id="UP000250163"/>
    </source>
</evidence>
<dbReference type="Pfam" id="PF07811">
    <property type="entry name" value="TadE"/>
    <property type="match status" value="1"/>
</dbReference>
<dbReference type="Proteomes" id="UP000250163">
    <property type="component" value="Chromosome MORIYA"/>
</dbReference>
<accession>A0A330LKS5</accession>
<dbReference type="EMBL" id="LS483250">
    <property type="protein sequence ID" value="SQD77313.1"/>
    <property type="molecule type" value="Genomic_DNA"/>
</dbReference>
<reference evidence="4" key="1">
    <citation type="submission" date="2018-05" db="EMBL/GenBank/DDBJ databases">
        <authorList>
            <person name="Cea G.-C."/>
            <person name="William W."/>
        </authorList>
    </citation>
    <scope>NUCLEOTIDE SEQUENCE [LARGE SCALE GENOMIC DNA]</scope>
    <source>
        <strain evidence="4">DB21MT 5</strain>
    </source>
</reference>
<protein>
    <recommendedName>
        <fullName evidence="2">TadE-like domain-containing protein</fullName>
    </recommendedName>
</protein>
<feature type="transmembrane region" description="Helical" evidence="1">
    <location>
        <begin position="21"/>
        <end position="46"/>
    </location>
</feature>
<dbReference type="AlphaFoldDB" id="A0A330LKS5"/>
<keyword evidence="1" id="KW-1133">Transmembrane helix</keyword>
<keyword evidence="4" id="KW-1185">Reference proteome</keyword>
<dbReference type="KEGG" id="mya:MORIYA_0835"/>